<keyword evidence="1" id="KW-1133">Transmembrane helix</keyword>
<dbReference type="OrthoDB" id="3579673at2"/>
<sequence length="308" mass="33956">MTLTLDRPQADTTIPRGLLRVTLRQHRPGLAVLGAMWLLCLAALFWFRFGEYRLTQLTLAHYGNVAMYWYAHWYHVDYFNGDLFWGFVIATLLLYAALLITCAASLRRDLRLRLHVTLWTQAVSPAQWLLARLAVFASIVVLGFGSLAALTSALLHWAMKHQIILDGTQSTWLLRLSGPSLVTGALLVMALGVLFSVVPGGRPTRVLSFLGLFSALCSLGYPVRTLLLGGSSQITGSVVQQRFPGVFHPDSVIKGTDVILTGYSHTVLTGIDTADYWQHQLITSAYDLTLAASAVLLALHLLRRRAAA</sequence>
<reference evidence="2 3" key="1">
    <citation type="submission" date="2019-04" db="EMBL/GenBank/DDBJ databases">
        <title>Streptomyces oryziradicis sp. nov., a novel actinomycete isolated from rhizosphere soil of rice (Oryza sativa L.).</title>
        <authorList>
            <person name="Li C."/>
        </authorList>
    </citation>
    <scope>NUCLEOTIDE SEQUENCE [LARGE SCALE GENOMIC DNA]</scope>
    <source>
        <strain evidence="2 3">NEAU-C40</strain>
    </source>
</reference>
<accession>A0A4U0RUF6</accession>
<name>A0A4U0RUF6_9ACTN</name>
<organism evidence="2 3">
    <name type="scientific">Actinacidiphila oryziradicis</name>
    <dbReference type="NCBI Taxonomy" id="2571141"/>
    <lineage>
        <taxon>Bacteria</taxon>
        <taxon>Bacillati</taxon>
        <taxon>Actinomycetota</taxon>
        <taxon>Actinomycetes</taxon>
        <taxon>Kitasatosporales</taxon>
        <taxon>Streptomycetaceae</taxon>
        <taxon>Actinacidiphila</taxon>
    </lineage>
</organism>
<dbReference type="AlphaFoldDB" id="A0A4U0RUF6"/>
<protein>
    <submittedName>
        <fullName evidence="2">Uncharacterized protein</fullName>
    </submittedName>
</protein>
<evidence type="ECO:0000256" key="1">
    <source>
        <dbReference type="SAM" id="Phobius"/>
    </source>
</evidence>
<gene>
    <name evidence="2" type="ORF">FCI23_44240</name>
</gene>
<feature type="transmembrane region" description="Helical" evidence="1">
    <location>
        <begin position="29"/>
        <end position="47"/>
    </location>
</feature>
<comment type="caution">
    <text evidence="2">The sequence shown here is derived from an EMBL/GenBank/DDBJ whole genome shotgun (WGS) entry which is preliminary data.</text>
</comment>
<proteinExistence type="predicted"/>
<evidence type="ECO:0000313" key="3">
    <source>
        <dbReference type="Proteomes" id="UP000305778"/>
    </source>
</evidence>
<keyword evidence="1" id="KW-0472">Membrane</keyword>
<dbReference type="Proteomes" id="UP000305778">
    <property type="component" value="Unassembled WGS sequence"/>
</dbReference>
<feature type="transmembrane region" description="Helical" evidence="1">
    <location>
        <begin position="54"/>
        <end position="71"/>
    </location>
</feature>
<feature type="transmembrane region" description="Helical" evidence="1">
    <location>
        <begin position="83"/>
        <end position="106"/>
    </location>
</feature>
<feature type="transmembrane region" description="Helical" evidence="1">
    <location>
        <begin position="206"/>
        <end position="223"/>
    </location>
</feature>
<feature type="transmembrane region" description="Helical" evidence="1">
    <location>
        <begin position="285"/>
        <end position="302"/>
    </location>
</feature>
<keyword evidence="1" id="KW-0812">Transmembrane</keyword>
<evidence type="ECO:0000313" key="2">
    <source>
        <dbReference type="EMBL" id="TJZ99833.1"/>
    </source>
</evidence>
<keyword evidence="3" id="KW-1185">Reference proteome</keyword>
<dbReference type="EMBL" id="SUMC01000095">
    <property type="protein sequence ID" value="TJZ99833.1"/>
    <property type="molecule type" value="Genomic_DNA"/>
</dbReference>
<feature type="transmembrane region" description="Helical" evidence="1">
    <location>
        <begin position="179"/>
        <end position="199"/>
    </location>
</feature>
<dbReference type="RefSeq" id="WP_136729701.1">
    <property type="nucleotide sequence ID" value="NZ_SUMC01000095.1"/>
</dbReference>
<feature type="transmembrane region" description="Helical" evidence="1">
    <location>
        <begin position="133"/>
        <end position="159"/>
    </location>
</feature>